<accession>A0A1F6V8B4</accession>
<name>A0A1F6V8B4_9BACT</name>
<dbReference type="GO" id="GO:0003677">
    <property type="term" value="F:DNA binding"/>
    <property type="evidence" value="ECO:0007669"/>
    <property type="project" value="UniProtKB-UniRule"/>
</dbReference>
<evidence type="ECO:0000313" key="4">
    <source>
        <dbReference type="EMBL" id="OGI65875.1"/>
    </source>
</evidence>
<dbReference type="GO" id="GO:0006355">
    <property type="term" value="P:regulation of DNA-templated transcription"/>
    <property type="evidence" value="ECO:0007669"/>
    <property type="project" value="InterPro"/>
</dbReference>
<organism evidence="4 5">
    <name type="scientific">Candidatus Nomurabacteria bacterium RIFCSPHIGHO2_01_FULL_40_24b</name>
    <dbReference type="NCBI Taxonomy" id="1801739"/>
    <lineage>
        <taxon>Bacteria</taxon>
        <taxon>Candidatus Nomuraibacteriota</taxon>
    </lineage>
</organism>
<dbReference type="InterPro" id="IPR016032">
    <property type="entry name" value="Sig_transdc_resp-reg_C-effctor"/>
</dbReference>
<reference evidence="4 5" key="1">
    <citation type="journal article" date="2016" name="Nat. Commun.">
        <title>Thousands of microbial genomes shed light on interconnected biogeochemical processes in an aquifer system.</title>
        <authorList>
            <person name="Anantharaman K."/>
            <person name="Brown C.T."/>
            <person name="Hug L.A."/>
            <person name="Sharon I."/>
            <person name="Castelle C.J."/>
            <person name="Probst A.J."/>
            <person name="Thomas B.C."/>
            <person name="Singh A."/>
            <person name="Wilkins M.J."/>
            <person name="Karaoz U."/>
            <person name="Brodie E.L."/>
            <person name="Williams K.H."/>
            <person name="Hubbard S.S."/>
            <person name="Banfield J.F."/>
        </authorList>
    </citation>
    <scope>NUCLEOTIDE SEQUENCE [LARGE SCALE GENOMIC DNA]</scope>
</reference>
<dbReference type="PROSITE" id="PS51755">
    <property type="entry name" value="OMPR_PHOB"/>
    <property type="match status" value="1"/>
</dbReference>
<dbReference type="InterPro" id="IPR001867">
    <property type="entry name" value="OmpR/PhoB-type_DNA-bd"/>
</dbReference>
<dbReference type="Gene3D" id="1.10.10.10">
    <property type="entry name" value="Winged helix-like DNA-binding domain superfamily/Winged helix DNA-binding domain"/>
    <property type="match status" value="1"/>
</dbReference>
<dbReference type="InterPro" id="IPR036388">
    <property type="entry name" value="WH-like_DNA-bd_sf"/>
</dbReference>
<proteinExistence type="predicted"/>
<feature type="DNA-binding region" description="OmpR/PhoB-type" evidence="2">
    <location>
        <begin position="135"/>
        <end position="243"/>
    </location>
</feature>
<evidence type="ECO:0000256" key="1">
    <source>
        <dbReference type="ARBA" id="ARBA00023125"/>
    </source>
</evidence>
<keyword evidence="1 2" id="KW-0238">DNA-binding</keyword>
<comment type="caution">
    <text evidence="4">The sequence shown here is derived from an EMBL/GenBank/DDBJ whole genome shotgun (WGS) entry which is preliminary data.</text>
</comment>
<dbReference type="EMBL" id="MFTP01000011">
    <property type="protein sequence ID" value="OGI65875.1"/>
    <property type="molecule type" value="Genomic_DNA"/>
</dbReference>
<protein>
    <recommendedName>
        <fullName evidence="3">OmpR/PhoB-type domain-containing protein</fullName>
    </recommendedName>
</protein>
<dbReference type="GO" id="GO:0000160">
    <property type="term" value="P:phosphorelay signal transduction system"/>
    <property type="evidence" value="ECO:0007669"/>
    <property type="project" value="InterPro"/>
</dbReference>
<evidence type="ECO:0000259" key="3">
    <source>
        <dbReference type="PROSITE" id="PS51755"/>
    </source>
</evidence>
<feature type="domain" description="OmpR/PhoB-type" evidence="3">
    <location>
        <begin position="135"/>
        <end position="243"/>
    </location>
</feature>
<dbReference type="AlphaFoldDB" id="A0A1F6V8B4"/>
<gene>
    <name evidence="4" type="ORF">A2647_01550</name>
</gene>
<dbReference type="Proteomes" id="UP000177370">
    <property type="component" value="Unassembled WGS sequence"/>
</dbReference>
<dbReference type="SUPFAM" id="SSF46894">
    <property type="entry name" value="C-terminal effector domain of the bipartite response regulators"/>
    <property type="match status" value="1"/>
</dbReference>
<evidence type="ECO:0000256" key="2">
    <source>
        <dbReference type="PROSITE-ProRule" id="PRU01091"/>
    </source>
</evidence>
<sequence>MAKEENKIKNNIKNIAYFALYRSNKVGVFKDLQYDFYMTKEEIINTLDLFKKAKFFDYKIFPLESSEEENYDFGSVRARNEFNTGRFKLFSLEGNKNRGKFIQITLENIIKSPRALNDFIKKNNKYINLPVSSSEFERTIGKLKINLKTGDFVYFNKKDNLVPNGQEYKLLYTLITSPTHQSSYEELLKNIIPNISPDSKINRMFIHTLVKKINVKLGILPKKKKHNPEFIKNIKRFGYRILG</sequence>
<evidence type="ECO:0000313" key="5">
    <source>
        <dbReference type="Proteomes" id="UP000177370"/>
    </source>
</evidence>